<dbReference type="EMBL" id="UGRI01000001">
    <property type="protein sequence ID" value="SUA20295.1"/>
    <property type="molecule type" value="Genomic_DNA"/>
</dbReference>
<protein>
    <submittedName>
        <fullName evidence="1">Uncharacterized protein</fullName>
    </submittedName>
</protein>
<organism evidence="1">
    <name type="scientific">Neisseria gonorrhoeae</name>
    <dbReference type="NCBI Taxonomy" id="485"/>
    <lineage>
        <taxon>Bacteria</taxon>
        <taxon>Pseudomonadati</taxon>
        <taxon>Pseudomonadota</taxon>
        <taxon>Betaproteobacteria</taxon>
        <taxon>Neisseriales</taxon>
        <taxon>Neisseriaceae</taxon>
        <taxon>Neisseria</taxon>
    </lineage>
</organism>
<accession>A0A378VTH4</accession>
<gene>
    <name evidence="1" type="ORF">NCTC11421_00376</name>
</gene>
<sequence length="78" mass="8347">MADGSFVVGIDDVGEAFAVFIDVENTVIAGSGKRTVVQRDDNLRIAALDDIGLLYTDAPRFAVRILPLPCNSPPISTR</sequence>
<dbReference type="AlphaFoldDB" id="A0A378VTH4"/>
<name>A0A378VTH4_NEIGO</name>
<proteinExistence type="predicted"/>
<evidence type="ECO:0000313" key="1">
    <source>
        <dbReference type="EMBL" id="SUA20295.1"/>
    </source>
</evidence>
<reference evidence="1" key="1">
    <citation type="submission" date="2018-06" db="EMBL/GenBank/DDBJ databases">
        <authorList>
            <consortium name="Pathogen Informatics"/>
            <person name="Doyle S."/>
        </authorList>
    </citation>
    <scope>NUCLEOTIDE SEQUENCE [LARGE SCALE GENOMIC DNA]</scope>
    <source>
        <strain evidence="1">NCTC11421</strain>
    </source>
</reference>